<evidence type="ECO:0000256" key="1">
    <source>
        <dbReference type="SAM" id="Phobius"/>
    </source>
</evidence>
<proteinExistence type="evidence at transcript level"/>
<dbReference type="EMBL" id="BT137224">
    <property type="protein sequence ID" value="AFK37019.1"/>
    <property type="molecule type" value="mRNA"/>
</dbReference>
<accession>I3S9S7</accession>
<sequence>MSCVKLMQSSDVLLFWKVNTRNCLLVILSWLYYAFVII</sequence>
<keyword evidence="1" id="KW-0812">Transmembrane</keyword>
<reference evidence="2" key="1">
    <citation type="submission" date="2012-05" db="EMBL/GenBank/DDBJ databases">
        <authorList>
            <person name="Krishnakumar V."/>
            <person name="Cheung F."/>
            <person name="Xiao Y."/>
            <person name="Chan A."/>
            <person name="Moskal W.A."/>
            <person name="Town C.D."/>
        </authorList>
    </citation>
    <scope>NUCLEOTIDE SEQUENCE</scope>
</reference>
<evidence type="ECO:0000313" key="2">
    <source>
        <dbReference type="EMBL" id="AFK37019.1"/>
    </source>
</evidence>
<feature type="transmembrane region" description="Helical" evidence="1">
    <location>
        <begin position="12"/>
        <end position="35"/>
    </location>
</feature>
<keyword evidence="1" id="KW-0472">Membrane</keyword>
<name>I3S9S7_LOTJA</name>
<dbReference type="AlphaFoldDB" id="I3S9S7"/>
<keyword evidence="1" id="KW-1133">Transmembrane helix</keyword>
<organism evidence="2">
    <name type="scientific">Lotus japonicus</name>
    <name type="common">Lotus corniculatus var. japonicus</name>
    <dbReference type="NCBI Taxonomy" id="34305"/>
    <lineage>
        <taxon>Eukaryota</taxon>
        <taxon>Viridiplantae</taxon>
        <taxon>Streptophyta</taxon>
        <taxon>Embryophyta</taxon>
        <taxon>Tracheophyta</taxon>
        <taxon>Spermatophyta</taxon>
        <taxon>Magnoliopsida</taxon>
        <taxon>eudicotyledons</taxon>
        <taxon>Gunneridae</taxon>
        <taxon>Pentapetalae</taxon>
        <taxon>rosids</taxon>
        <taxon>fabids</taxon>
        <taxon>Fabales</taxon>
        <taxon>Fabaceae</taxon>
        <taxon>Papilionoideae</taxon>
        <taxon>50 kb inversion clade</taxon>
        <taxon>NPAAA clade</taxon>
        <taxon>Hologalegina</taxon>
        <taxon>robinioid clade</taxon>
        <taxon>Loteae</taxon>
        <taxon>Lotus</taxon>
    </lineage>
</organism>
<protein>
    <submittedName>
        <fullName evidence="2">Uncharacterized protein</fullName>
    </submittedName>
</protein>